<keyword evidence="6" id="KW-0812">Transmembrane</keyword>
<evidence type="ECO:0008006" key="8">
    <source>
        <dbReference type="Google" id="ProtNLM"/>
    </source>
</evidence>
<evidence type="ECO:0000256" key="1">
    <source>
        <dbReference type="ARBA" id="ARBA00004196"/>
    </source>
</evidence>
<dbReference type="GO" id="GO:0030001">
    <property type="term" value="P:metal ion transport"/>
    <property type="evidence" value="ECO:0007669"/>
    <property type="project" value="InterPro"/>
</dbReference>
<comment type="subcellular location">
    <subcellularLocation>
        <location evidence="1">Cell envelope</location>
    </subcellularLocation>
</comment>
<evidence type="ECO:0000256" key="6">
    <source>
        <dbReference type="SAM" id="Phobius"/>
    </source>
</evidence>
<feature type="transmembrane region" description="Helical" evidence="6">
    <location>
        <begin position="95"/>
        <end position="116"/>
    </location>
</feature>
<reference evidence="7" key="1">
    <citation type="journal article" date="2020" name="mSystems">
        <title>Genome- and Community-Level Interaction Insights into Carbon Utilization and Element Cycling Functions of Hydrothermarchaeota in Hydrothermal Sediment.</title>
        <authorList>
            <person name="Zhou Z."/>
            <person name="Liu Y."/>
            <person name="Xu W."/>
            <person name="Pan J."/>
            <person name="Luo Z.H."/>
            <person name="Li M."/>
        </authorList>
    </citation>
    <scope>NUCLEOTIDE SEQUENCE [LARGE SCALE GENOMIC DNA]</scope>
    <source>
        <strain evidence="7">SpSt-25</strain>
    </source>
</reference>
<keyword evidence="3" id="KW-0479">Metal-binding</keyword>
<dbReference type="PANTHER" id="PTHR42953">
    <property type="entry name" value="HIGH-AFFINITY ZINC UPTAKE SYSTEM PROTEIN ZNUA-RELATED"/>
    <property type="match status" value="1"/>
</dbReference>
<dbReference type="InterPro" id="IPR006127">
    <property type="entry name" value="ZnuA-like"/>
</dbReference>
<name>A0A7C1NYA1_THEPE</name>
<dbReference type="SUPFAM" id="SSF53807">
    <property type="entry name" value="Helical backbone' metal receptor"/>
    <property type="match status" value="1"/>
</dbReference>
<protein>
    <recommendedName>
        <fullName evidence="8">ABC transporter substrate-binding protein</fullName>
    </recommendedName>
</protein>
<evidence type="ECO:0000313" key="7">
    <source>
        <dbReference type="EMBL" id="HEB48793.1"/>
    </source>
</evidence>
<keyword evidence="6" id="KW-1133">Transmembrane helix</keyword>
<comment type="caution">
    <text evidence="7">The sequence shown here is derived from an EMBL/GenBank/DDBJ whole genome shotgun (WGS) entry which is preliminary data.</text>
</comment>
<accession>A0A7C1NYA1</accession>
<keyword evidence="4" id="KW-0732">Signal</keyword>
<evidence type="ECO:0000256" key="2">
    <source>
        <dbReference type="ARBA" id="ARBA00022448"/>
    </source>
</evidence>
<dbReference type="GO" id="GO:0046872">
    <property type="term" value="F:metal ion binding"/>
    <property type="evidence" value="ECO:0007669"/>
    <property type="project" value="UniProtKB-KW"/>
</dbReference>
<dbReference type="Pfam" id="PF01297">
    <property type="entry name" value="ZnuA"/>
    <property type="match status" value="1"/>
</dbReference>
<feature type="region of interest" description="Disordered" evidence="5">
    <location>
        <begin position="1"/>
        <end position="30"/>
    </location>
</feature>
<organism evidence="7">
    <name type="scientific">Thermofilum pendens</name>
    <dbReference type="NCBI Taxonomy" id="2269"/>
    <lineage>
        <taxon>Archaea</taxon>
        <taxon>Thermoproteota</taxon>
        <taxon>Thermoprotei</taxon>
        <taxon>Thermofilales</taxon>
        <taxon>Thermofilaceae</taxon>
        <taxon>Thermofilum</taxon>
    </lineage>
</organism>
<evidence type="ECO:0000256" key="4">
    <source>
        <dbReference type="ARBA" id="ARBA00022729"/>
    </source>
</evidence>
<keyword evidence="6" id="KW-0472">Membrane</keyword>
<evidence type="ECO:0000256" key="3">
    <source>
        <dbReference type="ARBA" id="ARBA00022723"/>
    </source>
</evidence>
<dbReference type="PANTHER" id="PTHR42953:SF1">
    <property type="entry name" value="METAL-BINDING PROTEIN HI_0362-RELATED"/>
    <property type="match status" value="1"/>
</dbReference>
<dbReference type="AlphaFoldDB" id="A0A7C1NYA1"/>
<dbReference type="InterPro" id="IPR050492">
    <property type="entry name" value="Bact_metal-bind_prot9"/>
</dbReference>
<dbReference type="Gene3D" id="3.40.50.1980">
    <property type="entry name" value="Nitrogenase molybdenum iron protein domain"/>
    <property type="match status" value="1"/>
</dbReference>
<keyword evidence="2" id="KW-0813">Transport</keyword>
<dbReference type="EMBL" id="DSKP01000114">
    <property type="protein sequence ID" value="HEB48793.1"/>
    <property type="molecule type" value="Genomic_DNA"/>
</dbReference>
<evidence type="ECO:0000256" key="5">
    <source>
        <dbReference type="SAM" id="MobiDB-lite"/>
    </source>
</evidence>
<gene>
    <name evidence="7" type="ORF">ENP77_03245</name>
</gene>
<proteinExistence type="predicted"/>
<sequence>MRLEKPEENFEESCLPRSVRSENSRKTGSPELEAITSKHDVVRSIGKHEVVPNQYDPLVHSPRVYISSNVHIKFFTQQGDTAIVHKPRVTLRRGVYRLLAAAAAAAVALSLALILLGRAAKPPVSEGVFAVATFPSIAEDLNLILCDGRALSIVPPGVDPHDYQLSPGDVEKLREARVIVSTGHAPFEARIRDLVERGELAAVLVEIPRIPGMRILLNPSTRQPNLHMPVYDPDNYKIFIGYLAEKLSEVDPARAACYKQKLQQLVSAVDSLRRRVGALNLTALATRPPAQYAVSWAGVEVGYLLVKEEGLPATLEDIARIEKALAAGEVKLIITLSDDPAPLKSKAEELSARYKVPLITIPSPITPPSIYEKIALVAQELSKIATSA</sequence>